<comment type="similarity">
    <text evidence="2">Belongs to the Toll-like receptor family.</text>
</comment>
<dbReference type="PANTHER" id="PTHR24365:SF522">
    <property type="entry name" value="LOW QUALITY PROTEIN: TOLL-LIKE RECEPTOR 13-RELATED"/>
    <property type="match status" value="1"/>
</dbReference>
<keyword evidence="9 14" id="KW-1133">Transmembrane helix</keyword>
<keyword evidence="17" id="KW-1185">Reference proteome</keyword>
<feature type="domain" description="TIR" evidence="15">
    <location>
        <begin position="374"/>
        <end position="499"/>
    </location>
</feature>
<dbReference type="GO" id="GO:0005886">
    <property type="term" value="C:plasma membrane"/>
    <property type="evidence" value="ECO:0007669"/>
    <property type="project" value="TreeGrafter"/>
</dbReference>
<reference evidence="16" key="3">
    <citation type="submission" date="2025-09" db="UniProtKB">
        <authorList>
            <consortium name="Ensembl"/>
        </authorList>
    </citation>
    <scope>IDENTIFICATION</scope>
</reference>
<evidence type="ECO:0000259" key="15">
    <source>
        <dbReference type="PROSITE" id="PS50104"/>
    </source>
</evidence>
<keyword evidence="10 14" id="KW-0472">Membrane</keyword>
<dbReference type="Gene3D" id="3.40.50.10140">
    <property type="entry name" value="Toll/interleukin-1 receptor homology (TIR) domain"/>
    <property type="match status" value="2"/>
</dbReference>
<dbReference type="PANTHER" id="PTHR24365">
    <property type="entry name" value="TOLL-LIKE RECEPTOR"/>
    <property type="match status" value="1"/>
</dbReference>
<evidence type="ECO:0000256" key="3">
    <source>
        <dbReference type="ARBA" id="ARBA00022588"/>
    </source>
</evidence>
<reference evidence="16" key="2">
    <citation type="submission" date="2025-08" db="UniProtKB">
        <authorList>
            <consortium name="Ensembl"/>
        </authorList>
    </citation>
    <scope>IDENTIFICATION</scope>
</reference>
<dbReference type="GO" id="GO:0038023">
    <property type="term" value="F:signaling receptor activity"/>
    <property type="evidence" value="ECO:0007669"/>
    <property type="project" value="TreeGrafter"/>
</dbReference>
<dbReference type="GO" id="GO:0006954">
    <property type="term" value="P:inflammatory response"/>
    <property type="evidence" value="ECO:0007669"/>
    <property type="project" value="UniProtKB-KW"/>
</dbReference>
<keyword evidence="13" id="KW-0395">Inflammatory response</keyword>
<organism evidence="16 17">
    <name type="scientific">Hucho hucho</name>
    <name type="common">huchen</name>
    <dbReference type="NCBI Taxonomy" id="62062"/>
    <lineage>
        <taxon>Eukaryota</taxon>
        <taxon>Metazoa</taxon>
        <taxon>Chordata</taxon>
        <taxon>Craniata</taxon>
        <taxon>Vertebrata</taxon>
        <taxon>Euteleostomi</taxon>
        <taxon>Actinopterygii</taxon>
        <taxon>Neopterygii</taxon>
        <taxon>Teleostei</taxon>
        <taxon>Protacanthopterygii</taxon>
        <taxon>Salmoniformes</taxon>
        <taxon>Salmonidae</taxon>
        <taxon>Salmoninae</taxon>
        <taxon>Hucho</taxon>
    </lineage>
</organism>
<evidence type="ECO:0000256" key="13">
    <source>
        <dbReference type="ARBA" id="ARBA00023198"/>
    </source>
</evidence>
<dbReference type="Pfam" id="PF13855">
    <property type="entry name" value="LRR_8"/>
    <property type="match status" value="1"/>
</dbReference>
<dbReference type="GO" id="GO:0045087">
    <property type="term" value="P:innate immune response"/>
    <property type="evidence" value="ECO:0007669"/>
    <property type="project" value="UniProtKB-KW"/>
</dbReference>
<keyword evidence="7" id="KW-0677">Repeat</keyword>
<evidence type="ECO:0000256" key="7">
    <source>
        <dbReference type="ARBA" id="ARBA00022737"/>
    </source>
</evidence>
<keyword evidence="11" id="KW-0675">Receptor</keyword>
<dbReference type="AlphaFoldDB" id="A0A4W5JTX9"/>
<protein>
    <recommendedName>
        <fullName evidence="15">TIR domain-containing protein</fullName>
    </recommendedName>
</protein>
<evidence type="ECO:0000256" key="9">
    <source>
        <dbReference type="ARBA" id="ARBA00022989"/>
    </source>
</evidence>
<accession>A0A4W5JTX9</accession>
<keyword evidence="5 14" id="KW-0812">Transmembrane</keyword>
<dbReference type="GeneTree" id="ENSGT00940000163999"/>
<dbReference type="PROSITE" id="PS50104">
    <property type="entry name" value="TIR"/>
    <property type="match status" value="1"/>
</dbReference>
<dbReference type="Proteomes" id="UP000314982">
    <property type="component" value="Unassembled WGS sequence"/>
</dbReference>
<evidence type="ECO:0000256" key="8">
    <source>
        <dbReference type="ARBA" id="ARBA00022859"/>
    </source>
</evidence>
<keyword evidence="3" id="KW-0399">Innate immunity</keyword>
<dbReference type="InterPro" id="IPR035897">
    <property type="entry name" value="Toll_tir_struct_dom_sf"/>
</dbReference>
<dbReference type="InterPro" id="IPR003591">
    <property type="entry name" value="Leu-rich_rpt_typical-subtyp"/>
</dbReference>
<dbReference type="Gene3D" id="3.80.10.10">
    <property type="entry name" value="Ribonuclease Inhibitor"/>
    <property type="match status" value="2"/>
</dbReference>
<evidence type="ECO:0000256" key="2">
    <source>
        <dbReference type="ARBA" id="ARBA00009634"/>
    </source>
</evidence>
<evidence type="ECO:0000256" key="6">
    <source>
        <dbReference type="ARBA" id="ARBA00022729"/>
    </source>
</evidence>
<evidence type="ECO:0000256" key="4">
    <source>
        <dbReference type="ARBA" id="ARBA00022614"/>
    </source>
</evidence>
<evidence type="ECO:0000313" key="16">
    <source>
        <dbReference type="Ensembl" id="ENSHHUP00000007127.1"/>
    </source>
</evidence>
<dbReference type="Ensembl" id="ENSHHUT00000007341.1">
    <property type="protein sequence ID" value="ENSHHUP00000007127.1"/>
    <property type="gene ID" value="ENSHHUG00000004368.1"/>
</dbReference>
<dbReference type="InterPro" id="IPR000157">
    <property type="entry name" value="TIR_dom"/>
</dbReference>
<keyword evidence="4" id="KW-0433">Leucine-rich repeat</keyword>
<comment type="subcellular location">
    <subcellularLocation>
        <location evidence="1">Membrane</location>
        <topology evidence="1">Single-pass membrane protein</topology>
    </subcellularLocation>
</comment>
<feature type="transmembrane region" description="Helical" evidence="14">
    <location>
        <begin position="332"/>
        <end position="355"/>
    </location>
</feature>
<dbReference type="InterPro" id="IPR032675">
    <property type="entry name" value="LRR_dom_sf"/>
</dbReference>
<dbReference type="GO" id="GO:0002224">
    <property type="term" value="P:toll-like receptor signaling pathway"/>
    <property type="evidence" value="ECO:0007669"/>
    <property type="project" value="TreeGrafter"/>
</dbReference>
<dbReference type="STRING" id="62062.ENSHHUP00000007127"/>
<dbReference type="SUPFAM" id="SSF52200">
    <property type="entry name" value="Toll/Interleukin receptor TIR domain"/>
    <property type="match status" value="1"/>
</dbReference>
<evidence type="ECO:0000256" key="12">
    <source>
        <dbReference type="ARBA" id="ARBA00023180"/>
    </source>
</evidence>
<evidence type="ECO:0000256" key="14">
    <source>
        <dbReference type="SAM" id="Phobius"/>
    </source>
</evidence>
<evidence type="ECO:0000256" key="1">
    <source>
        <dbReference type="ARBA" id="ARBA00004167"/>
    </source>
</evidence>
<dbReference type="SMART" id="SM00369">
    <property type="entry name" value="LRR_TYP"/>
    <property type="match status" value="4"/>
</dbReference>
<keyword evidence="12" id="KW-0325">Glycoprotein</keyword>
<evidence type="ECO:0000256" key="10">
    <source>
        <dbReference type="ARBA" id="ARBA00023136"/>
    </source>
</evidence>
<keyword evidence="8" id="KW-0391">Immunity</keyword>
<name>A0A4W5JTX9_9TELE</name>
<evidence type="ECO:0000313" key="17">
    <source>
        <dbReference type="Proteomes" id="UP000314982"/>
    </source>
</evidence>
<keyword evidence="6" id="KW-0732">Signal</keyword>
<sequence length="518" mass="60008">MRLEIERRKWIYVFSAESIFMRSALLSSKWILNDNDSQNLYVVDCENKHLKAVPPDTPRLVRSLKTGLDNLIVLQLDNNHISSFASSSFQFLFSLRKLYLTSNQLHCLQSIVLTVLDISSNPLESFSVTADVLSHLQTLDCSLCGSNGIGCASTPQLNLWDWIQYIVSDEPLQSCTQALHFLKLGNNRILNLGDAFTKGLQLLKNLHLGINELIDIRQKYFNNLQSLVELALNDNTRKTLEDGVEDSILCRESFILCPTPQLLSHDISKNWFIDLSPVLFHPIPKLQRFSVAKAGLKFFDFLQEPTSLKSVPYMTQKLFDLNTHSCLEDTGFFYFISTTCLVLLTLLGSFIYHFLRWQVVNAYYPFLTYLHDAKWRNTFVSYNTHYEPCVLRELLPELEGEQGWKLCLHHRDIQLMCSTDKPTIENITEAIYWISSLSSFRLFAEQKDLLILVFFEEIPDHQLSPYHRMRKLVKRRTDLSWPRAGEHTGVFWQKLWVALETRDCPAVENPILTRVERT</sequence>
<reference evidence="17" key="1">
    <citation type="submission" date="2018-06" db="EMBL/GenBank/DDBJ databases">
        <title>Genome assembly of Danube salmon.</title>
        <authorList>
            <person name="Macqueen D.J."/>
            <person name="Gundappa M.K."/>
        </authorList>
    </citation>
    <scope>NUCLEOTIDE SEQUENCE [LARGE SCALE GENOMIC DNA]</scope>
</reference>
<dbReference type="InterPro" id="IPR001611">
    <property type="entry name" value="Leu-rich_rpt"/>
</dbReference>
<dbReference type="SUPFAM" id="SSF52058">
    <property type="entry name" value="L domain-like"/>
    <property type="match status" value="1"/>
</dbReference>
<proteinExistence type="inferred from homology"/>
<evidence type="ECO:0000256" key="11">
    <source>
        <dbReference type="ARBA" id="ARBA00023170"/>
    </source>
</evidence>
<dbReference type="PROSITE" id="PS51450">
    <property type="entry name" value="LRR"/>
    <property type="match status" value="1"/>
</dbReference>
<evidence type="ECO:0000256" key="5">
    <source>
        <dbReference type="ARBA" id="ARBA00022692"/>
    </source>
</evidence>